<dbReference type="Pfam" id="PF01266">
    <property type="entry name" value="DAO"/>
    <property type="match status" value="1"/>
</dbReference>
<dbReference type="InterPro" id="IPR017752">
    <property type="entry name" value="G3P_DH_GlpA_su"/>
</dbReference>
<reference evidence="7 8" key="1">
    <citation type="submission" date="2021-02" db="EMBL/GenBank/DDBJ databases">
        <title>Complete genome of Desulfoluna sp. strain ASN36.</title>
        <authorList>
            <person name="Takahashi A."/>
            <person name="Kojima H."/>
            <person name="Fukui M."/>
        </authorList>
    </citation>
    <scope>NUCLEOTIDE SEQUENCE [LARGE SCALE GENOMIC DNA]</scope>
    <source>
        <strain evidence="7 8">ASN36</strain>
    </source>
</reference>
<sequence>MIMKQMKADVTVIGAGATGCGVARDLALRGLSVLLVERGDINSGASGGNHGLLHSGARYVFSDKESAEECRDENALLREMSPQCIEATGGLFVGVEGDDENDMADFKGHLSQCGIPHRQMDVEEARALEPSLSDRLVTAYEVNDAAVDPFRLSLDNVADALSHGAELLCGTALTGVKRQGARITHALLTRRVTGEALEVETSCVVNAAGAWAGKVASIAGAHTEVRCSKGSLVVTDHRIASRVVNRLRRPSDADIIVPGGTVSIVGTTSSTVDDPDAAWPTPAEVDRIVEESSLMIPALAKTRMIRAYSGVRPLFGSSSGADDRSVSRGFKLIDHGEEGVENLFTITGGKLTTYRLMAEKAADAVCGYLAAGGPCLTRIRPLPASGDAMWTEPGAAPKRWMAGHQAEDGMICECEMVSESVVTSLVTSLRSQGLANGLVEVGLRSRVGKGPCQGSFCGLRLAAWMYGEGHLTGDAGISGLERFYKERWKGMRPVSWGENLARAELHEALQCGLFGMEVDHE</sequence>
<evidence type="ECO:0000256" key="1">
    <source>
        <dbReference type="ARBA" id="ARBA00001974"/>
    </source>
</evidence>
<protein>
    <submittedName>
        <fullName evidence="7">Glycerol-3-phosphate dehydrogenase subunit A</fullName>
    </submittedName>
</protein>
<dbReference type="InterPro" id="IPR041854">
    <property type="entry name" value="BFD-like_2Fe2S-bd_dom_sf"/>
</dbReference>
<dbReference type="SUPFAM" id="SSF54373">
    <property type="entry name" value="FAD-linked reductases, C-terminal domain"/>
    <property type="match status" value="1"/>
</dbReference>
<dbReference type="InterPro" id="IPR000447">
    <property type="entry name" value="G3P_DH_FAD-dep"/>
</dbReference>
<dbReference type="Proteomes" id="UP001320148">
    <property type="component" value="Chromosome"/>
</dbReference>
<comment type="similarity">
    <text evidence="2">Belongs to the FAD-dependent glycerol-3-phosphate dehydrogenase family.</text>
</comment>
<evidence type="ECO:0000256" key="4">
    <source>
        <dbReference type="ARBA" id="ARBA00022827"/>
    </source>
</evidence>
<keyword evidence="5" id="KW-0560">Oxidoreductase</keyword>
<feature type="domain" description="FAD dependent oxidoreductase" evidence="6">
    <location>
        <begin position="9"/>
        <end position="362"/>
    </location>
</feature>
<proteinExistence type="inferred from homology"/>
<dbReference type="PANTHER" id="PTHR11985">
    <property type="entry name" value="GLYCEROL-3-PHOSPHATE DEHYDROGENASE"/>
    <property type="match status" value="1"/>
</dbReference>
<evidence type="ECO:0000256" key="2">
    <source>
        <dbReference type="ARBA" id="ARBA00007330"/>
    </source>
</evidence>
<evidence type="ECO:0000313" key="8">
    <source>
        <dbReference type="Proteomes" id="UP001320148"/>
    </source>
</evidence>
<accession>A0ABN6F7U9</accession>
<dbReference type="PROSITE" id="PS51257">
    <property type="entry name" value="PROKAR_LIPOPROTEIN"/>
    <property type="match status" value="1"/>
</dbReference>
<dbReference type="SUPFAM" id="SSF51905">
    <property type="entry name" value="FAD/NAD(P)-binding domain"/>
    <property type="match status" value="1"/>
</dbReference>
<dbReference type="EMBL" id="AP024488">
    <property type="protein sequence ID" value="BCS97845.1"/>
    <property type="molecule type" value="Genomic_DNA"/>
</dbReference>
<organism evidence="7 8">
    <name type="scientific">Desulfoluna limicola</name>
    <dbReference type="NCBI Taxonomy" id="2810562"/>
    <lineage>
        <taxon>Bacteria</taxon>
        <taxon>Pseudomonadati</taxon>
        <taxon>Thermodesulfobacteriota</taxon>
        <taxon>Desulfobacteria</taxon>
        <taxon>Desulfobacterales</taxon>
        <taxon>Desulfolunaceae</taxon>
        <taxon>Desulfoluna</taxon>
    </lineage>
</organism>
<dbReference type="PROSITE" id="PS00978">
    <property type="entry name" value="FAD_G3PDH_2"/>
    <property type="match status" value="1"/>
</dbReference>
<keyword evidence="8" id="KW-1185">Reference proteome</keyword>
<evidence type="ECO:0000313" key="7">
    <source>
        <dbReference type="EMBL" id="BCS97845.1"/>
    </source>
</evidence>
<evidence type="ECO:0000256" key="5">
    <source>
        <dbReference type="ARBA" id="ARBA00023002"/>
    </source>
</evidence>
<name>A0ABN6F7U9_9BACT</name>
<keyword evidence="3" id="KW-0285">Flavoprotein</keyword>
<gene>
    <name evidence="7" type="ORF">DSLASN_34770</name>
</gene>
<dbReference type="Gene3D" id="3.50.50.60">
    <property type="entry name" value="FAD/NAD(P)-binding domain"/>
    <property type="match status" value="1"/>
</dbReference>
<dbReference type="NCBIfam" id="TIGR03377">
    <property type="entry name" value="glycerol3P_GlpA"/>
    <property type="match status" value="1"/>
</dbReference>
<comment type="cofactor">
    <cofactor evidence="1">
        <name>FAD</name>
        <dbReference type="ChEBI" id="CHEBI:57692"/>
    </cofactor>
</comment>
<dbReference type="NCBIfam" id="NF008313">
    <property type="entry name" value="PRK11101.1"/>
    <property type="match status" value="1"/>
</dbReference>
<dbReference type="PANTHER" id="PTHR11985:SF35">
    <property type="entry name" value="ANAEROBIC GLYCEROL-3-PHOSPHATE DEHYDROGENASE SUBUNIT A"/>
    <property type="match status" value="1"/>
</dbReference>
<dbReference type="Gene3D" id="1.10.10.1100">
    <property type="entry name" value="BFD-like [2Fe-2S]-binding domain"/>
    <property type="match status" value="1"/>
</dbReference>
<dbReference type="Gene3D" id="3.30.9.10">
    <property type="entry name" value="D-Amino Acid Oxidase, subunit A, domain 2"/>
    <property type="match status" value="1"/>
</dbReference>
<dbReference type="PRINTS" id="PR01001">
    <property type="entry name" value="FADG3PDH"/>
</dbReference>
<dbReference type="InterPro" id="IPR036188">
    <property type="entry name" value="FAD/NAD-bd_sf"/>
</dbReference>
<dbReference type="InterPro" id="IPR006076">
    <property type="entry name" value="FAD-dep_OxRdtase"/>
</dbReference>
<evidence type="ECO:0000259" key="6">
    <source>
        <dbReference type="Pfam" id="PF01266"/>
    </source>
</evidence>
<evidence type="ECO:0000256" key="3">
    <source>
        <dbReference type="ARBA" id="ARBA00022630"/>
    </source>
</evidence>
<keyword evidence="4" id="KW-0274">FAD</keyword>